<gene>
    <name evidence="2" type="ORF">ALEPTO_LOCUS6319</name>
</gene>
<dbReference type="Proteomes" id="UP000789508">
    <property type="component" value="Unassembled WGS sequence"/>
</dbReference>
<evidence type="ECO:0000313" key="3">
    <source>
        <dbReference type="Proteomes" id="UP000789508"/>
    </source>
</evidence>
<comment type="caution">
    <text evidence="2">The sequence shown here is derived from an EMBL/GenBank/DDBJ whole genome shotgun (WGS) entry which is preliminary data.</text>
</comment>
<keyword evidence="3" id="KW-1185">Reference proteome</keyword>
<name>A0A9N9BBP1_9GLOM</name>
<sequence length="168" mass="19465">MENSKRKQQTKAANESNKQTNNNAKRKKSITTITMEGSNDITRIQQLAEELTQEIRDHHPDVILQIDFTGPQIIIPELITTERGLEAQKEKFNLNLRKTHPKDISEFWVEFGRCFKSRWCSGAKLSLLLMIEKELEQVKRLNTSQMDLVKGKNESKATILCKRLQLTK</sequence>
<dbReference type="EMBL" id="CAJVPS010002100">
    <property type="protein sequence ID" value="CAG8560298.1"/>
    <property type="molecule type" value="Genomic_DNA"/>
</dbReference>
<feature type="region of interest" description="Disordered" evidence="1">
    <location>
        <begin position="1"/>
        <end position="29"/>
    </location>
</feature>
<protein>
    <submittedName>
        <fullName evidence="2">2667_t:CDS:1</fullName>
    </submittedName>
</protein>
<reference evidence="2" key="1">
    <citation type="submission" date="2021-06" db="EMBL/GenBank/DDBJ databases">
        <authorList>
            <person name="Kallberg Y."/>
            <person name="Tangrot J."/>
            <person name="Rosling A."/>
        </authorList>
    </citation>
    <scope>NUCLEOTIDE SEQUENCE</scope>
    <source>
        <strain evidence="2">FL130A</strain>
    </source>
</reference>
<dbReference type="OrthoDB" id="10615438at2759"/>
<accession>A0A9N9BBP1</accession>
<evidence type="ECO:0000256" key="1">
    <source>
        <dbReference type="SAM" id="MobiDB-lite"/>
    </source>
</evidence>
<evidence type="ECO:0000313" key="2">
    <source>
        <dbReference type="EMBL" id="CAG8560298.1"/>
    </source>
</evidence>
<organism evidence="2 3">
    <name type="scientific">Ambispora leptoticha</name>
    <dbReference type="NCBI Taxonomy" id="144679"/>
    <lineage>
        <taxon>Eukaryota</taxon>
        <taxon>Fungi</taxon>
        <taxon>Fungi incertae sedis</taxon>
        <taxon>Mucoromycota</taxon>
        <taxon>Glomeromycotina</taxon>
        <taxon>Glomeromycetes</taxon>
        <taxon>Archaeosporales</taxon>
        <taxon>Ambisporaceae</taxon>
        <taxon>Ambispora</taxon>
    </lineage>
</organism>
<feature type="compositionally biased region" description="Polar residues" evidence="1">
    <location>
        <begin position="10"/>
        <end position="23"/>
    </location>
</feature>
<proteinExistence type="predicted"/>
<dbReference type="AlphaFoldDB" id="A0A9N9BBP1"/>